<organism evidence="2">
    <name type="scientific">mine drainage metagenome</name>
    <dbReference type="NCBI Taxonomy" id="410659"/>
    <lineage>
        <taxon>unclassified sequences</taxon>
        <taxon>metagenomes</taxon>
        <taxon>ecological metagenomes</taxon>
    </lineage>
</organism>
<dbReference type="AlphaFoldDB" id="T1C4C4"/>
<dbReference type="GO" id="GO:0003677">
    <property type="term" value="F:DNA binding"/>
    <property type="evidence" value="ECO:0007669"/>
    <property type="project" value="InterPro"/>
</dbReference>
<feature type="domain" description="Transposase IS116/IS110/IS902 C-terminal" evidence="1">
    <location>
        <begin position="11"/>
        <end position="96"/>
    </location>
</feature>
<dbReference type="Pfam" id="PF02371">
    <property type="entry name" value="Transposase_20"/>
    <property type="match status" value="1"/>
</dbReference>
<dbReference type="InterPro" id="IPR047650">
    <property type="entry name" value="Transpos_IS110"/>
</dbReference>
<feature type="non-terminal residue" evidence="2">
    <location>
        <position position="1"/>
    </location>
</feature>
<evidence type="ECO:0000313" key="2">
    <source>
        <dbReference type="EMBL" id="EQD75688.1"/>
    </source>
</evidence>
<proteinExistence type="predicted"/>
<protein>
    <submittedName>
        <fullName evidence="2">Transposase, IS116/IS110/IS902</fullName>
    </submittedName>
</protein>
<name>T1C4C4_9ZZZZ</name>
<reference evidence="2" key="2">
    <citation type="journal article" date="2014" name="ISME J.">
        <title>Microbial stratification in low pH oxic and suboxic macroscopic growths along an acid mine drainage.</title>
        <authorList>
            <person name="Mendez-Garcia C."/>
            <person name="Mesa V."/>
            <person name="Sprenger R.R."/>
            <person name="Richter M."/>
            <person name="Diez M.S."/>
            <person name="Solano J."/>
            <person name="Bargiela R."/>
            <person name="Golyshina O.V."/>
            <person name="Manteca A."/>
            <person name="Ramos J.L."/>
            <person name="Gallego J.R."/>
            <person name="Llorente I."/>
            <person name="Martins Dos Santos V.A."/>
            <person name="Jensen O.N."/>
            <person name="Pelaez A.I."/>
            <person name="Sanchez J."/>
            <person name="Ferrer M."/>
        </authorList>
    </citation>
    <scope>NUCLEOTIDE SEQUENCE</scope>
</reference>
<dbReference type="GO" id="GO:0004803">
    <property type="term" value="F:transposase activity"/>
    <property type="evidence" value="ECO:0007669"/>
    <property type="project" value="InterPro"/>
</dbReference>
<comment type="caution">
    <text evidence="2">The sequence shown here is derived from an EMBL/GenBank/DDBJ whole genome shotgun (WGS) entry which is preliminary data.</text>
</comment>
<accession>T1C4C4</accession>
<sequence>AMKSDPVLENHVIMSIPGIGPITGSVILGKICDINRFENAEKLVAFAGIDPVIKESGKQRSQKSISKRGDSALRSAIYQSTLAAVRGNPVISEFYRRKVDGGMPKKKALVAASRKQCHIIWSVWHNNKPFEILEKFRKQE</sequence>
<gene>
    <name evidence="2" type="ORF">B1A_03837</name>
</gene>
<dbReference type="GO" id="GO:0006313">
    <property type="term" value="P:DNA transposition"/>
    <property type="evidence" value="ECO:0007669"/>
    <property type="project" value="InterPro"/>
</dbReference>
<dbReference type="EMBL" id="AUZX01002802">
    <property type="protein sequence ID" value="EQD75688.1"/>
    <property type="molecule type" value="Genomic_DNA"/>
</dbReference>
<dbReference type="PANTHER" id="PTHR33055:SF13">
    <property type="entry name" value="TRANSPOSASE"/>
    <property type="match status" value="1"/>
</dbReference>
<dbReference type="InterPro" id="IPR003346">
    <property type="entry name" value="Transposase_20"/>
</dbReference>
<dbReference type="PANTHER" id="PTHR33055">
    <property type="entry name" value="TRANSPOSASE FOR INSERTION SEQUENCE ELEMENT IS1111A"/>
    <property type="match status" value="1"/>
</dbReference>
<reference evidence="2" key="1">
    <citation type="submission" date="2013-08" db="EMBL/GenBank/DDBJ databases">
        <authorList>
            <person name="Mendez C."/>
            <person name="Richter M."/>
            <person name="Ferrer M."/>
            <person name="Sanchez J."/>
        </authorList>
    </citation>
    <scope>NUCLEOTIDE SEQUENCE</scope>
</reference>
<evidence type="ECO:0000259" key="1">
    <source>
        <dbReference type="Pfam" id="PF02371"/>
    </source>
</evidence>